<accession>A0A016TBP9</accession>
<evidence type="ECO:0000313" key="1">
    <source>
        <dbReference type="EMBL" id="EYC00063.1"/>
    </source>
</evidence>
<comment type="caution">
    <text evidence="1">The sequence shown here is derived from an EMBL/GenBank/DDBJ whole genome shotgun (WGS) entry which is preliminary data.</text>
</comment>
<sequence length="110" mass="12381">MRFRSKPPKKTLFSDTRFWRSRWAESREGANFPSDSIASGGALSEDNLTHRKGSSYISQRDGNCVSCGASSGVEIPPWFHQLARDCRVSLKENFRLNNVVKSVKCPLHGH</sequence>
<name>A0A016TBP9_9BILA</name>
<dbReference type="EMBL" id="JARK01001454">
    <property type="protein sequence ID" value="EYC00063.1"/>
    <property type="molecule type" value="Genomic_DNA"/>
</dbReference>
<gene>
    <name evidence="1" type="primary">Acey_s0118.g755</name>
    <name evidence="1" type="ORF">Y032_0118g755</name>
</gene>
<reference evidence="2" key="1">
    <citation type="journal article" date="2015" name="Nat. Genet.">
        <title>The genome and transcriptome of the zoonotic hookworm Ancylostoma ceylanicum identify infection-specific gene families.</title>
        <authorList>
            <person name="Schwarz E.M."/>
            <person name="Hu Y."/>
            <person name="Antoshechkin I."/>
            <person name="Miller M.M."/>
            <person name="Sternberg P.W."/>
            <person name="Aroian R.V."/>
        </authorList>
    </citation>
    <scope>NUCLEOTIDE SEQUENCE</scope>
    <source>
        <strain evidence="2">HY135</strain>
    </source>
</reference>
<dbReference type="Proteomes" id="UP000024635">
    <property type="component" value="Unassembled WGS sequence"/>
</dbReference>
<dbReference type="AlphaFoldDB" id="A0A016TBP9"/>
<keyword evidence="2" id="KW-1185">Reference proteome</keyword>
<evidence type="ECO:0000313" key="2">
    <source>
        <dbReference type="Proteomes" id="UP000024635"/>
    </source>
</evidence>
<organism evidence="1 2">
    <name type="scientific">Ancylostoma ceylanicum</name>
    <dbReference type="NCBI Taxonomy" id="53326"/>
    <lineage>
        <taxon>Eukaryota</taxon>
        <taxon>Metazoa</taxon>
        <taxon>Ecdysozoa</taxon>
        <taxon>Nematoda</taxon>
        <taxon>Chromadorea</taxon>
        <taxon>Rhabditida</taxon>
        <taxon>Rhabditina</taxon>
        <taxon>Rhabditomorpha</taxon>
        <taxon>Strongyloidea</taxon>
        <taxon>Ancylostomatidae</taxon>
        <taxon>Ancylostomatinae</taxon>
        <taxon>Ancylostoma</taxon>
    </lineage>
</organism>
<proteinExistence type="predicted"/>
<protein>
    <submittedName>
        <fullName evidence="1">Uncharacterized protein</fullName>
    </submittedName>
</protein>